<protein>
    <submittedName>
        <fullName evidence="7">Uncharacterized protein</fullName>
    </submittedName>
</protein>
<dbReference type="EMBL" id="BAAABM010000047">
    <property type="protein sequence ID" value="GAA0355289.1"/>
    <property type="molecule type" value="Genomic_DNA"/>
</dbReference>
<dbReference type="Gene3D" id="1.10.10.10">
    <property type="entry name" value="Winged helix-like DNA-binding domain superfamily/Winged helix DNA-binding domain"/>
    <property type="match status" value="1"/>
</dbReference>
<evidence type="ECO:0000256" key="1">
    <source>
        <dbReference type="ARBA" id="ARBA00010641"/>
    </source>
</evidence>
<feature type="compositionally biased region" description="Gly residues" evidence="6">
    <location>
        <begin position="626"/>
        <end position="635"/>
    </location>
</feature>
<keyword evidence="4" id="KW-0238">DNA-binding</keyword>
<dbReference type="SUPFAM" id="SSF88946">
    <property type="entry name" value="Sigma2 domain of RNA polymerase sigma factors"/>
    <property type="match status" value="1"/>
</dbReference>
<comment type="similarity">
    <text evidence="1">Belongs to the sigma-70 factor family. ECF subfamily.</text>
</comment>
<proteinExistence type="inferred from homology"/>
<dbReference type="InterPro" id="IPR036388">
    <property type="entry name" value="WH-like_DNA-bd_sf"/>
</dbReference>
<dbReference type="Gene3D" id="1.10.1740.10">
    <property type="match status" value="1"/>
</dbReference>
<dbReference type="Proteomes" id="UP001501822">
    <property type="component" value="Unassembled WGS sequence"/>
</dbReference>
<evidence type="ECO:0000256" key="6">
    <source>
        <dbReference type="SAM" id="MobiDB-lite"/>
    </source>
</evidence>
<dbReference type="InterPro" id="IPR039425">
    <property type="entry name" value="RNA_pol_sigma-70-like"/>
</dbReference>
<evidence type="ECO:0000313" key="7">
    <source>
        <dbReference type="EMBL" id="GAA0355289.1"/>
    </source>
</evidence>
<feature type="compositionally biased region" description="Gly residues" evidence="6">
    <location>
        <begin position="582"/>
        <end position="593"/>
    </location>
</feature>
<dbReference type="InterPro" id="IPR013324">
    <property type="entry name" value="RNA_pol_sigma_r3/r4-like"/>
</dbReference>
<reference evidence="7 8" key="1">
    <citation type="journal article" date="2019" name="Int. J. Syst. Evol. Microbiol.">
        <title>The Global Catalogue of Microorganisms (GCM) 10K type strain sequencing project: providing services to taxonomists for standard genome sequencing and annotation.</title>
        <authorList>
            <consortium name="The Broad Institute Genomics Platform"/>
            <consortium name="The Broad Institute Genome Sequencing Center for Infectious Disease"/>
            <person name="Wu L."/>
            <person name="Ma J."/>
        </authorList>
    </citation>
    <scope>NUCLEOTIDE SEQUENCE [LARGE SCALE GENOMIC DNA]</scope>
    <source>
        <strain evidence="7 8">JCM 3146</strain>
    </source>
</reference>
<evidence type="ECO:0000313" key="8">
    <source>
        <dbReference type="Proteomes" id="UP001501822"/>
    </source>
</evidence>
<keyword evidence="2" id="KW-0805">Transcription regulation</keyword>
<feature type="region of interest" description="Disordered" evidence="6">
    <location>
        <begin position="224"/>
        <end position="271"/>
    </location>
</feature>
<gene>
    <name evidence="7" type="ORF">GCM10010151_51120</name>
</gene>
<feature type="compositionally biased region" description="Low complexity" evidence="6">
    <location>
        <begin position="355"/>
        <end position="476"/>
    </location>
</feature>
<feature type="region of interest" description="Disordered" evidence="6">
    <location>
        <begin position="284"/>
        <end position="306"/>
    </location>
</feature>
<evidence type="ECO:0000256" key="5">
    <source>
        <dbReference type="ARBA" id="ARBA00023163"/>
    </source>
</evidence>
<dbReference type="SUPFAM" id="SSF88659">
    <property type="entry name" value="Sigma3 and sigma4 domains of RNA polymerase sigma factors"/>
    <property type="match status" value="1"/>
</dbReference>
<comment type="caution">
    <text evidence="7">The sequence shown here is derived from an EMBL/GenBank/DDBJ whole genome shotgun (WGS) entry which is preliminary data.</text>
</comment>
<organism evidence="7 8">
    <name type="scientific">Actinoallomurus spadix</name>
    <dbReference type="NCBI Taxonomy" id="79912"/>
    <lineage>
        <taxon>Bacteria</taxon>
        <taxon>Bacillati</taxon>
        <taxon>Actinomycetota</taxon>
        <taxon>Actinomycetes</taxon>
        <taxon>Streptosporangiales</taxon>
        <taxon>Thermomonosporaceae</taxon>
        <taxon>Actinoallomurus</taxon>
    </lineage>
</organism>
<name>A0ABN0X5L1_9ACTN</name>
<evidence type="ECO:0000256" key="4">
    <source>
        <dbReference type="ARBA" id="ARBA00023125"/>
    </source>
</evidence>
<evidence type="ECO:0000256" key="3">
    <source>
        <dbReference type="ARBA" id="ARBA00023082"/>
    </source>
</evidence>
<dbReference type="PANTHER" id="PTHR43133">
    <property type="entry name" value="RNA POLYMERASE ECF-TYPE SIGMA FACTO"/>
    <property type="match status" value="1"/>
</dbReference>
<keyword evidence="3" id="KW-0731">Sigma factor</keyword>
<evidence type="ECO:0000256" key="2">
    <source>
        <dbReference type="ARBA" id="ARBA00023015"/>
    </source>
</evidence>
<keyword evidence="5" id="KW-0804">Transcription</keyword>
<dbReference type="InterPro" id="IPR013325">
    <property type="entry name" value="RNA_pol_sigma_r2"/>
</dbReference>
<feature type="region of interest" description="Disordered" evidence="6">
    <location>
        <begin position="338"/>
        <end position="647"/>
    </location>
</feature>
<dbReference type="PANTHER" id="PTHR43133:SF8">
    <property type="entry name" value="RNA POLYMERASE SIGMA FACTOR HI_1459-RELATED"/>
    <property type="match status" value="1"/>
</dbReference>
<sequence>MSLTEALRTGAPQAFGALYDEYAEPLYAYCYVMVGVEAGDALHDVFLTVARDPDAVPDDDARLPVWLHSLARAQCVRRGALLRGVATTTSTDPLRRALALLSPGHREILALTNALDPEQTAQVLGVTRDAAETLAWDARQRLEEAAAVVRGEETPNSAMLAPLSGEALHRLVTLGYEPPSGQRDRILASCAAAAPPATGFTAAAAPPLDGSPESADDATRQIPAISPDQTATTPLVRPGGTSANTRPDQSVPGEPAPAESGLPAAELAGSGAAAWEAIDAAWAEDASTGEQPPGRGSHAKPKRSSSGRLLPVVALVACVAAATGTAFALTGSHHTHDTSAVVHQSARPTPPAPSPSSTDPASPSPTAATSHASPSPTPARTAPTTAKPRRTTAPARGSTSSTPASPTKTTPTARPTSPPTSTAPAESSPAATPTPSAEPSSPARPTPTAEPSSPARPTPTAEPSKTPKPSKTAKPSGTAAPSKTVRSPHTPKATRTAESPHRPKATHTVRPTRPATSADRPTHRPKPHRTTTSGDGSTGGRGSDSRRGADQTCHGVSDCSQPFPWHIGNAQPKHLPQHPEGSGSGRGGRGQGGQSLPRSPYGPGSGFAQGDRSFPQRSNGLDPGFGQRGQGGSQGFSGPPFAQRPRG</sequence>
<accession>A0ABN0X5L1</accession>
<keyword evidence="8" id="KW-1185">Reference proteome</keyword>